<dbReference type="CDD" id="cd00209">
    <property type="entry name" value="DHFR"/>
    <property type="match status" value="1"/>
</dbReference>
<dbReference type="InterPro" id="IPR012259">
    <property type="entry name" value="DHFR"/>
</dbReference>
<reference evidence="9" key="1">
    <citation type="submission" date="2022-07" db="EMBL/GenBank/DDBJ databases">
        <title>Phylogenomic reconstructions and comparative analyses of Kickxellomycotina fungi.</title>
        <authorList>
            <person name="Reynolds N.K."/>
            <person name="Stajich J.E."/>
            <person name="Barry K."/>
            <person name="Grigoriev I.V."/>
            <person name="Crous P."/>
            <person name="Smith M.E."/>
        </authorList>
    </citation>
    <scope>NUCLEOTIDE SEQUENCE</scope>
    <source>
        <strain evidence="9">RSA 476</strain>
    </source>
</reference>
<dbReference type="PRINTS" id="PR00070">
    <property type="entry name" value="DHFR"/>
</dbReference>
<dbReference type="Proteomes" id="UP001140074">
    <property type="component" value="Unassembled WGS sequence"/>
</dbReference>
<proteinExistence type="inferred from homology"/>
<dbReference type="InterPro" id="IPR017925">
    <property type="entry name" value="DHFR_CS"/>
</dbReference>
<keyword evidence="6 9" id="KW-0560">Oxidoreductase</keyword>
<dbReference type="PANTHER" id="PTHR48069:SF3">
    <property type="entry name" value="DIHYDROFOLATE REDUCTASE"/>
    <property type="match status" value="1"/>
</dbReference>
<evidence type="ECO:0000256" key="3">
    <source>
        <dbReference type="ARBA" id="ARBA00018886"/>
    </source>
</evidence>
<dbReference type="EMBL" id="JANBUY010000212">
    <property type="protein sequence ID" value="KAJ2861615.1"/>
    <property type="molecule type" value="Genomic_DNA"/>
</dbReference>
<dbReference type="GO" id="GO:0046452">
    <property type="term" value="P:dihydrofolate metabolic process"/>
    <property type="evidence" value="ECO:0007669"/>
    <property type="project" value="TreeGrafter"/>
</dbReference>
<protein>
    <recommendedName>
        <fullName evidence="3">Dihydrofolate reductase</fullName>
        <ecNumber evidence="2">1.5.1.3</ecNumber>
    </recommendedName>
</protein>
<evidence type="ECO:0000256" key="1">
    <source>
        <dbReference type="ARBA" id="ARBA00004903"/>
    </source>
</evidence>
<dbReference type="GO" id="GO:0050661">
    <property type="term" value="F:NADP binding"/>
    <property type="evidence" value="ECO:0007669"/>
    <property type="project" value="InterPro"/>
</dbReference>
<evidence type="ECO:0000256" key="4">
    <source>
        <dbReference type="ARBA" id="ARBA00022563"/>
    </source>
</evidence>
<evidence type="ECO:0000313" key="10">
    <source>
        <dbReference type="Proteomes" id="UP001140074"/>
    </source>
</evidence>
<dbReference type="GO" id="GO:0006730">
    <property type="term" value="P:one-carbon metabolic process"/>
    <property type="evidence" value="ECO:0007669"/>
    <property type="project" value="UniProtKB-KW"/>
</dbReference>
<dbReference type="EC" id="1.5.1.3" evidence="2"/>
<name>A0A9W8IES2_9FUNG</name>
<dbReference type="InterPro" id="IPR024072">
    <property type="entry name" value="DHFR-like_dom_sf"/>
</dbReference>
<evidence type="ECO:0000256" key="7">
    <source>
        <dbReference type="RuleBase" id="RU004474"/>
    </source>
</evidence>
<organism evidence="9 10">
    <name type="scientific">Coemansia aciculifera</name>
    <dbReference type="NCBI Taxonomy" id="417176"/>
    <lineage>
        <taxon>Eukaryota</taxon>
        <taxon>Fungi</taxon>
        <taxon>Fungi incertae sedis</taxon>
        <taxon>Zoopagomycota</taxon>
        <taxon>Kickxellomycotina</taxon>
        <taxon>Kickxellomycetes</taxon>
        <taxon>Kickxellales</taxon>
        <taxon>Kickxellaceae</taxon>
        <taxon>Coemansia</taxon>
    </lineage>
</organism>
<sequence>MSGKTLALITAAAAKNNGIGVNYALPWRLPKDMKYFNRVTTLAPPPTADNTRHIMNACIMGRKTWESFPDPFRPLPNRYNIVITSNPNLIPADTPHSAVVPSFAAALALIDSLNSQQDQVLIDRVFVVGGGRVYQEAMETPGHHVQIFITRVQFEDADICDAFFPPIDTKRFTLQPHQRLTDVTAFAVPSGVQTESGLDYEFLFYEDEATRI</sequence>
<dbReference type="Pfam" id="PF00186">
    <property type="entry name" value="DHFR_1"/>
    <property type="match status" value="1"/>
</dbReference>
<dbReference type="GO" id="GO:0046654">
    <property type="term" value="P:tetrahydrofolate biosynthetic process"/>
    <property type="evidence" value="ECO:0007669"/>
    <property type="project" value="InterPro"/>
</dbReference>
<comment type="pathway">
    <text evidence="1">Cofactor biosynthesis; tetrahydrofolate biosynthesis; 5,6,7,8-tetrahydrofolate from 7,8-dihydrofolate: step 1/1.</text>
</comment>
<keyword evidence="10" id="KW-1185">Reference proteome</keyword>
<evidence type="ECO:0000259" key="8">
    <source>
        <dbReference type="PROSITE" id="PS51330"/>
    </source>
</evidence>
<keyword evidence="5" id="KW-0521">NADP</keyword>
<evidence type="ECO:0000256" key="2">
    <source>
        <dbReference type="ARBA" id="ARBA00012856"/>
    </source>
</evidence>
<evidence type="ECO:0000256" key="5">
    <source>
        <dbReference type="ARBA" id="ARBA00022857"/>
    </source>
</evidence>
<evidence type="ECO:0000313" key="9">
    <source>
        <dbReference type="EMBL" id="KAJ2861615.1"/>
    </source>
</evidence>
<comment type="similarity">
    <text evidence="7">Belongs to the dihydrofolate reductase family.</text>
</comment>
<dbReference type="PROSITE" id="PS51330">
    <property type="entry name" value="DHFR_2"/>
    <property type="match status" value="1"/>
</dbReference>
<evidence type="ECO:0000256" key="6">
    <source>
        <dbReference type="ARBA" id="ARBA00023002"/>
    </source>
</evidence>
<dbReference type="SUPFAM" id="SSF53597">
    <property type="entry name" value="Dihydrofolate reductase-like"/>
    <property type="match status" value="1"/>
</dbReference>
<dbReference type="InterPro" id="IPR001796">
    <property type="entry name" value="DHFR_dom"/>
</dbReference>
<keyword evidence="4" id="KW-0554">One-carbon metabolism</keyword>
<dbReference type="GO" id="GO:0046655">
    <property type="term" value="P:folic acid metabolic process"/>
    <property type="evidence" value="ECO:0007669"/>
    <property type="project" value="TreeGrafter"/>
</dbReference>
<dbReference type="AlphaFoldDB" id="A0A9W8IES2"/>
<accession>A0A9W8IES2</accession>
<comment type="caution">
    <text evidence="9">The sequence shown here is derived from an EMBL/GenBank/DDBJ whole genome shotgun (WGS) entry which is preliminary data.</text>
</comment>
<feature type="domain" description="DHFR" evidence="8">
    <location>
        <begin position="5"/>
        <end position="207"/>
    </location>
</feature>
<dbReference type="PANTHER" id="PTHR48069">
    <property type="entry name" value="DIHYDROFOLATE REDUCTASE"/>
    <property type="match status" value="1"/>
</dbReference>
<dbReference type="PROSITE" id="PS00075">
    <property type="entry name" value="DHFR_1"/>
    <property type="match status" value="1"/>
</dbReference>
<dbReference type="GO" id="GO:0005739">
    <property type="term" value="C:mitochondrion"/>
    <property type="evidence" value="ECO:0007669"/>
    <property type="project" value="TreeGrafter"/>
</dbReference>
<dbReference type="GO" id="GO:0004146">
    <property type="term" value="F:dihydrofolate reductase activity"/>
    <property type="evidence" value="ECO:0007669"/>
    <property type="project" value="UniProtKB-EC"/>
</dbReference>
<gene>
    <name evidence="9" type="primary">DFR1</name>
    <name evidence="9" type="ORF">GGH94_004781</name>
</gene>
<dbReference type="Gene3D" id="3.40.430.10">
    <property type="entry name" value="Dihydrofolate Reductase, subunit A"/>
    <property type="match status" value="1"/>
</dbReference>